<evidence type="ECO:0000256" key="1">
    <source>
        <dbReference type="SAM" id="SignalP"/>
    </source>
</evidence>
<dbReference type="InterPro" id="IPR003386">
    <property type="entry name" value="LACT/PDAT_acylTrfase"/>
</dbReference>
<dbReference type="GO" id="GO:0006629">
    <property type="term" value="P:lipid metabolic process"/>
    <property type="evidence" value="ECO:0007669"/>
    <property type="project" value="InterPro"/>
</dbReference>
<accession>A0AA85FIN6</accession>
<organism evidence="2 3">
    <name type="scientific">Schistosoma rodhaini</name>
    <dbReference type="NCBI Taxonomy" id="6188"/>
    <lineage>
        <taxon>Eukaryota</taxon>
        <taxon>Metazoa</taxon>
        <taxon>Spiralia</taxon>
        <taxon>Lophotrochozoa</taxon>
        <taxon>Platyhelminthes</taxon>
        <taxon>Trematoda</taxon>
        <taxon>Digenea</taxon>
        <taxon>Strigeidida</taxon>
        <taxon>Schistosomatoidea</taxon>
        <taxon>Schistosomatidae</taxon>
        <taxon>Schistosoma</taxon>
    </lineage>
</organism>
<keyword evidence="2" id="KW-1185">Reference proteome</keyword>
<evidence type="ECO:0000313" key="3">
    <source>
        <dbReference type="WBParaSite" id="SRDH1_5140.1"/>
    </source>
</evidence>
<dbReference type="Proteomes" id="UP000050792">
    <property type="component" value="Unassembled WGS sequence"/>
</dbReference>
<dbReference type="SUPFAM" id="SSF53474">
    <property type="entry name" value="alpha/beta-Hydrolases"/>
    <property type="match status" value="1"/>
</dbReference>
<dbReference type="AlphaFoldDB" id="A0AA85FIN6"/>
<dbReference type="WBParaSite" id="SRDH1_5140.1">
    <property type="protein sequence ID" value="SRDH1_5140.1"/>
    <property type="gene ID" value="SRDH1_5140"/>
</dbReference>
<name>A0AA85FIN6_9TREM</name>
<dbReference type="PANTHER" id="PTHR11440">
    <property type="entry name" value="LECITHIN-CHOLESTEROL ACYLTRANSFERASE-RELATED"/>
    <property type="match status" value="1"/>
</dbReference>
<reference evidence="3" key="2">
    <citation type="submission" date="2023-11" db="UniProtKB">
        <authorList>
            <consortium name="WormBaseParasite"/>
        </authorList>
    </citation>
    <scope>IDENTIFICATION</scope>
</reference>
<dbReference type="Gene3D" id="3.40.50.1820">
    <property type="entry name" value="alpha/beta hydrolase"/>
    <property type="match status" value="2"/>
</dbReference>
<protein>
    <submittedName>
        <fullName evidence="3">Group XV phospholipase A2</fullName>
    </submittedName>
</protein>
<keyword evidence="1" id="KW-0732">Signal</keyword>
<dbReference type="GO" id="GO:0008374">
    <property type="term" value="F:O-acyltransferase activity"/>
    <property type="evidence" value="ECO:0007669"/>
    <property type="project" value="InterPro"/>
</dbReference>
<reference evidence="2" key="1">
    <citation type="submission" date="2022-06" db="EMBL/GenBank/DDBJ databases">
        <authorList>
            <person name="Berger JAMES D."/>
            <person name="Berger JAMES D."/>
        </authorList>
    </citation>
    <scope>NUCLEOTIDE SEQUENCE [LARGE SCALE GENOMIC DNA]</scope>
</reference>
<evidence type="ECO:0000313" key="2">
    <source>
        <dbReference type="Proteomes" id="UP000050792"/>
    </source>
</evidence>
<dbReference type="Pfam" id="PF02450">
    <property type="entry name" value="LCAT"/>
    <property type="match status" value="1"/>
</dbReference>
<dbReference type="InterPro" id="IPR029058">
    <property type="entry name" value="AB_hydrolase_fold"/>
</dbReference>
<feature type="signal peptide" evidence="1">
    <location>
        <begin position="1"/>
        <end position="21"/>
    </location>
</feature>
<proteinExistence type="predicted"/>
<sequence>MYKLNLQLNLFLIFIFSLINCDVHSNSTFNGPYPLVMIPGTAGCQAFAVLKNDPDNKTLPVWLNLELFAFIKHFTKYFKLQYDPKTGRSYDAEGVDIVFPGWGETWSIENLDKTPNMFSKYFDSLVYVLRKNPFYVSNFTMRGAPYDFRKAPNENYGFFDKLKALIEETYENAKQRPVVLLPHSMGCLFAQWFLKKCEIPWKKKYIKSLVFSSCPFGGSVKTVKVEASGDNFGVFLRSPLSFRHVQRSMPSLTFLFPDSRLWPSWEPLIITPTTNYSSADYERFFKDINYTIGYQMWKDTHSLVDGLEMPTGIDDIHCIHGSRLSTTEKIAYSAPSFFYSGFPDQVPLLIPGDGDGTVGIRSLEYCKNWPGIKHYVLPGAEHVRILSDIRHINIILKILNANITHG</sequence>
<feature type="chain" id="PRO_5041645978" evidence="1">
    <location>
        <begin position="22"/>
        <end position="406"/>
    </location>
</feature>